<comment type="subcellular location">
    <subcellularLocation>
        <location evidence="1">Nucleus</location>
    </subcellularLocation>
</comment>
<dbReference type="InterPro" id="IPR011990">
    <property type="entry name" value="TPR-like_helical_dom_sf"/>
</dbReference>
<evidence type="ECO:0008006" key="7">
    <source>
        <dbReference type="Google" id="ProtNLM"/>
    </source>
</evidence>
<evidence type="ECO:0000256" key="3">
    <source>
        <dbReference type="PROSITE-ProRule" id="PRU00339"/>
    </source>
</evidence>
<dbReference type="SUPFAM" id="SSF48452">
    <property type="entry name" value="TPR-like"/>
    <property type="match status" value="2"/>
</dbReference>
<keyword evidence="2" id="KW-0539">Nucleus</keyword>
<protein>
    <recommendedName>
        <fullName evidence="7">Calcineurin-binding protein cabin-1</fullName>
    </recommendedName>
</protein>
<evidence type="ECO:0000256" key="4">
    <source>
        <dbReference type="SAM" id="MobiDB-lite"/>
    </source>
</evidence>
<dbReference type="GO" id="GO:0031491">
    <property type="term" value="F:nucleosome binding"/>
    <property type="evidence" value="ECO:0007669"/>
    <property type="project" value="TreeGrafter"/>
</dbReference>
<gene>
    <name evidence="5" type="ORF">RDWZM_007899</name>
</gene>
<dbReference type="GO" id="GO:0006325">
    <property type="term" value="P:chromatin organization"/>
    <property type="evidence" value="ECO:0007669"/>
    <property type="project" value="InterPro"/>
</dbReference>
<feature type="region of interest" description="Disordered" evidence="4">
    <location>
        <begin position="1217"/>
        <end position="1239"/>
    </location>
</feature>
<comment type="caution">
    <text evidence="5">The sequence shown here is derived from an EMBL/GenBank/DDBJ whole genome shotgun (WGS) entry which is preliminary data.</text>
</comment>
<evidence type="ECO:0000313" key="6">
    <source>
        <dbReference type="Proteomes" id="UP001142055"/>
    </source>
</evidence>
<dbReference type="Gene3D" id="1.25.40.10">
    <property type="entry name" value="Tetratricopeptide repeat domain"/>
    <property type="match status" value="2"/>
</dbReference>
<keyword evidence="6" id="KW-1185">Reference proteome</keyword>
<accession>A0A9Q0M0R6</accession>
<reference evidence="5" key="1">
    <citation type="submission" date="2022-12" db="EMBL/GenBank/DDBJ databases">
        <title>Genome assemblies of Blomia tropicalis.</title>
        <authorList>
            <person name="Cui Y."/>
        </authorList>
    </citation>
    <scope>NUCLEOTIDE SEQUENCE</scope>
    <source>
        <tissue evidence="5">Adult mites</tissue>
    </source>
</reference>
<evidence type="ECO:0000256" key="1">
    <source>
        <dbReference type="ARBA" id="ARBA00004123"/>
    </source>
</evidence>
<organism evidence="5 6">
    <name type="scientific">Blomia tropicalis</name>
    <name type="common">Mite</name>
    <dbReference type="NCBI Taxonomy" id="40697"/>
    <lineage>
        <taxon>Eukaryota</taxon>
        <taxon>Metazoa</taxon>
        <taxon>Ecdysozoa</taxon>
        <taxon>Arthropoda</taxon>
        <taxon>Chelicerata</taxon>
        <taxon>Arachnida</taxon>
        <taxon>Acari</taxon>
        <taxon>Acariformes</taxon>
        <taxon>Sarcoptiformes</taxon>
        <taxon>Astigmata</taxon>
        <taxon>Glycyphagoidea</taxon>
        <taxon>Echimyopodidae</taxon>
        <taxon>Blomia</taxon>
    </lineage>
</organism>
<dbReference type="EMBL" id="JAPWDV010000003">
    <property type="protein sequence ID" value="KAJ6216742.1"/>
    <property type="molecule type" value="Genomic_DNA"/>
</dbReference>
<name>A0A9Q0M0R6_BLOTA</name>
<feature type="compositionally biased region" description="Low complexity" evidence="4">
    <location>
        <begin position="1217"/>
        <end position="1234"/>
    </location>
</feature>
<feature type="repeat" description="TPR" evidence="3">
    <location>
        <begin position="961"/>
        <end position="994"/>
    </location>
</feature>
<keyword evidence="3" id="KW-0802">TPR repeat</keyword>
<dbReference type="GO" id="GO:0005634">
    <property type="term" value="C:nucleus"/>
    <property type="evidence" value="ECO:0007669"/>
    <property type="project" value="UniProtKB-SubCell"/>
</dbReference>
<dbReference type="PANTHER" id="PTHR15502">
    <property type="entry name" value="CALCINEURIN-BINDING PROTEIN CABIN 1-RELATED"/>
    <property type="match status" value="1"/>
</dbReference>
<feature type="compositionally biased region" description="Low complexity" evidence="4">
    <location>
        <begin position="349"/>
        <end position="369"/>
    </location>
</feature>
<evidence type="ECO:0000256" key="2">
    <source>
        <dbReference type="ARBA" id="ARBA00023242"/>
    </source>
</evidence>
<dbReference type="PROSITE" id="PS50005">
    <property type="entry name" value="TPR"/>
    <property type="match status" value="1"/>
</dbReference>
<evidence type="ECO:0000313" key="5">
    <source>
        <dbReference type="EMBL" id="KAJ6216742.1"/>
    </source>
</evidence>
<dbReference type="PANTHER" id="PTHR15502:SF7">
    <property type="entry name" value="CALCINEURIN-BINDING PROTEIN CABIN-1"/>
    <property type="match status" value="1"/>
</dbReference>
<dbReference type="InterPro" id="IPR033053">
    <property type="entry name" value="Hir3/CABIN1"/>
</dbReference>
<dbReference type="SMART" id="SM00028">
    <property type="entry name" value="TPR"/>
    <property type="match status" value="3"/>
</dbReference>
<proteinExistence type="predicted"/>
<dbReference type="Proteomes" id="UP001142055">
    <property type="component" value="Chromosome 3"/>
</dbReference>
<feature type="region of interest" description="Disordered" evidence="4">
    <location>
        <begin position="348"/>
        <end position="382"/>
    </location>
</feature>
<dbReference type="OMA" id="HAKANIP"/>
<sequence>MIKIKALNDGPSSDSDSESEYQVTREAEEENLNQQYLIALKAASDGNVEEAKRLFEILKQELEIEDKPKVKDALLLKRLKYLTYKNLGLLFNDINMILNALDLDGSDFNLWITAGRKSKDKKDFFLARICFESAYGFNQSNYIVIDNLIDIYFILNDLYKCVNLCLRALEIDSEYLKGKLLLNECIRLMPPMLKEITDPEHVVFVSEEYGGNFSINEFDEDYCKEVIHQLTNIKNKRLNPDDVDEKEIDIRKKQCKQLILELDETQLKSLGDIGTKIIDLYLYIRNESLNICTPIELTIKQCIPMDIAKETEGSSEIQVIEQVNLEAASMVIESEPDIQKVELMETVESTNNSQNGSSQSPNSNSDVSNLPTNVPEPPKEFNLKSTELNRLLKANTMFENIDKRRSSRANRNRRETRCKEYDEDQSIFENLLELLATNLKNNEGIKLDLKEENSSSSSSVPSQTETPTICQNELNSIRKYIARLEKKFLDKVRHIDIYELFESFLVEIAIHRNSTIPKVFTDIYQLYREQNELPVSIICEIGKHISIEMIHVCLTANEITFNRNEALFLIQIIPLLNEHMNPNDYREFIIRLLVLCGNKEFNNDYLEYALDLCSSKPQYASIFNLKLENNEDIEMKSDSESNNVINVTPSENKKKTSTFEVMASNNLLINIEYIETILEMQTAAITFKNDSNEKNYMEIIKSLFTSKSESDLSIDEKNDLCEAIVQTQMWQKGVEMLENWTELSENVLFAVCRCVETGKRARLTSKFVGKIIRHAMMGKSSLPWTILYWVLYSETENSSDQSEKLVKLCQYGHSFLGKKGICTEHQGEFLHLASRIFIEQELDDEALKCFTCLYNFPQRNGDRSNCHTSPHVELEWRHCTELYHYIAPEKMPEYDSHIRLSGVTQESKELFLKISQLVPDDDENVIANRKNILNYINNGEPLSLKSVLIDVRQPNDSSIQSTIYYLLADYHFKSRDFVNARKFYNYDLALNPNRFDSWAGLSLSMNYKLDQMLGDGNKHHNQTDEFKKTASSVIRCFERALELQPTNWKLWIEFGLLTYNIASNLSRTIKMAKLYETSCDDLNLPFKCDDMLEKARHSFTMAQSIDSDELWLTYYMLGKVSEKKSGNLLSTLDFYMLADLCLYLDGATYPKKINYYNPSYLSIEAIEIHYRIHASILKYLIYNRKFSARMLRQLKLYLFRVSRSPFVSRRNIQANSSVSVPKKSNSTKPSSIPTQSITAEPDEDQVQINELMDDLLSIVSERDIKFDVNRSRNQLIELCIVGLKRCLARYPAHYKSYHRLANYFELTNENEISKAILMGGSGNKKYPQLYLDLQDTGKSVQNKFILGLFVERKPNNLYNCVWRIPVEEIERTGTFNAHMFRCTLLLINQCIYTEDFDTLSTISIQLNKQPELDKRYLNEQERIALSRLAFDNCFNILKNQIEKNSNIYHTWNETQRIAQIMVKNQTYVNETLEVFNQIRNQVTKQQ</sequence>
<dbReference type="InterPro" id="IPR019734">
    <property type="entry name" value="TPR_rpt"/>
</dbReference>